<dbReference type="KEGG" id="vas:GT360_15320"/>
<dbReference type="RefSeq" id="WP_164649835.1">
    <property type="nucleotide sequence ID" value="NZ_CP047476.1"/>
</dbReference>
<dbReference type="Pfam" id="PF04073">
    <property type="entry name" value="tRNA_edit"/>
    <property type="match status" value="1"/>
</dbReference>
<keyword evidence="3" id="KW-0030">Aminoacyl-tRNA synthetase</keyword>
<dbReference type="PANTHER" id="PTHR31423">
    <property type="entry name" value="YBAK DOMAIN-CONTAINING PROTEIN"/>
    <property type="match status" value="1"/>
</dbReference>
<evidence type="ECO:0000256" key="1">
    <source>
        <dbReference type="ARBA" id="ARBA00010201"/>
    </source>
</evidence>
<organism evidence="3 4">
    <name type="scientific">Vibrio astriarenae</name>
    <dbReference type="NCBI Taxonomy" id="1481923"/>
    <lineage>
        <taxon>Bacteria</taxon>
        <taxon>Pseudomonadati</taxon>
        <taxon>Pseudomonadota</taxon>
        <taxon>Gammaproteobacteria</taxon>
        <taxon>Vibrionales</taxon>
        <taxon>Vibrionaceae</taxon>
        <taxon>Vibrio</taxon>
    </lineage>
</organism>
<dbReference type="Proteomes" id="UP000464262">
    <property type="component" value="Chromosome 2"/>
</dbReference>
<name>A0A7Z2T617_9VIBR</name>
<dbReference type="InterPro" id="IPR007214">
    <property type="entry name" value="YbaK/aa-tRNA-synth-assoc-dom"/>
</dbReference>
<dbReference type="AlphaFoldDB" id="A0A7Z2T617"/>
<dbReference type="InterPro" id="IPR040285">
    <property type="entry name" value="ProX/PRXD1"/>
</dbReference>
<keyword evidence="3" id="KW-0436">Ligase</keyword>
<accession>A0A7Z2T617</accession>
<reference evidence="3 4" key="1">
    <citation type="submission" date="2020-01" db="EMBL/GenBank/DDBJ databases">
        <title>Whole genome and functional gene identification of agarase of Vibrio HN897.</title>
        <authorList>
            <person name="Liu Y."/>
            <person name="Zhao Z."/>
        </authorList>
    </citation>
    <scope>NUCLEOTIDE SEQUENCE [LARGE SCALE GENOMIC DNA]</scope>
    <source>
        <strain evidence="3 4">HN897</strain>
    </source>
</reference>
<dbReference type="PANTHER" id="PTHR31423:SF3">
    <property type="entry name" value="PROLYL-TRNA SYNTHETASE ASSOCIATED DOMAIN-CONTAINING PROTEIN 1-RELATED"/>
    <property type="match status" value="1"/>
</dbReference>
<evidence type="ECO:0000313" key="3">
    <source>
        <dbReference type="EMBL" id="QIA64935.1"/>
    </source>
</evidence>
<comment type="similarity">
    <text evidence="1">Belongs to the PRORSD1 family.</text>
</comment>
<keyword evidence="4" id="KW-1185">Reference proteome</keyword>
<gene>
    <name evidence="3" type="ORF">GT360_15320</name>
</gene>
<protein>
    <submittedName>
        <fullName evidence="3">Prolyl-tRNA synthetase associated domain-containing protein</fullName>
    </submittedName>
</protein>
<evidence type="ECO:0000313" key="4">
    <source>
        <dbReference type="Proteomes" id="UP000464262"/>
    </source>
</evidence>
<dbReference type="SUPFAM" id="SSF55826">
    <property type="entry name" value="YbaK/ProRS associated domain"/>
    <property type="match status" value="1"/>
</dbReference>
<dbReference type="GO" id="GO:0002161">
    <property type="term" value="F:aminoacyl-tRNA deacylase activity"/>
    <property type="evidence" value="ECO:0007669"/>
    <property type="project" value="InterPro"/>
</dbReference>
<dbReference type="GO" id="GO:0004812">
    <property type="term" value="F:aminoacyl-tRNA ligase activity"/>
    <property type="evidence" value="ECO:0007669"/>
    <property type="project" value="UniProtKB-KW"/>
</dbReference>
<evidence type="ECO:0000259" key="2">
    <source>
        <dbReference type="Pfam" id="PF04073"/>
    </source>
</evidence>
<dbReference type="InterPro" id="IPR036754">
    <property type="entry name" value="YbaK/aa-tRNA-synt-asso_dom_sf"/>
</dbReference>
<proteinExistence type="inferred from homology"/>
<sequence>MDVNKQTPIEVKDYLLNNAIAFKAFKHKPVFTCEEAKQEKIGAKGIEVKNLFLKDKKSRRFYLIVAPEELAIDLKSLGLLLDEKLKFANEANLVEILGLTPGAVSPFGLLNDHQNQVKLILHKSVAESDYVQFHPNLNTQTLELTQGEFAKCLSLFGNEFEYLEF</sequence>
<feature type="domain" description="YbaK/aminoacyl-tRNA synthetase-associated" evidence="2">
    <location>
        <begin position="27"/>
        <end position="151"/>
    </location>
</feature>
<dbReference type="Gene3D" id="3.90.960.10">
    <property type="entry name" value="YbaK/aminoacyl-tRNA synthetase-associated domain"/>
    <property type="match status" value="1"/>
</dbReference>
<dbReference type="EMBL" id="CP047476">
    <property type="protein sequence ID" value="QIA64935.1"/>
    <property type="molecule type" value="Genomic_DNA"/>
</dbReference>